<name>A0A2K2D440_BRADI</name>
<dbReference type="Gramene" id="PNT69041">
    <property type="protein sequence ID" value="PNT69041"/>
    <property type="gene ID" value="BRADI_3g48483v3"/>
</dbReference>
<dbReference type="EMBL" id="CM000882">
    <property type="protein sequence ID" value="PNT69041.1"/>
    <property type="molecule type" value="Genomic_DNA"/>
</dbReference>
<dbReference type="AlphaFoldDB" id="A0A2K2D440"/>
<sequence length="157" mass="17642">MNGHACMFHRQRSYRLVLDRRLSHPFAPYIYDDSLSLTHSHTYTYTRASSTNSTVAVLSLAWGLRYIRRHPRRALFLPPRGQNPPHTMHSSLALRSGPAAMPSPGSPCCVSLHATANRSSSFSAGGWPMLSMDAELLWCFEFEEGASEQDGGYRSRR</sequence>
<dbReference type="InParanoid" id="A0A2K2D440"/>
<reference evidence="2" key="3">
    <citation type="submission" date="2018-08" db="UniProtKB">
        <authorList>
            <consortium name="EnsemblPlants"/>
        </authorList>
    </citation>
    <scope>IDENTIFICATION</scope>
    <source>
        <strain evidence="2">cv. Bd21</strain>
    </source>
</reference>
<dbReference type="Proteomes" id="UP000008810">
    <property type="component" value="Chromosome 3"/>
</dbReference>
<reference evidence="1 2" key="1">
    <citation type="journal article" date="2010" name="Nature">
        <title>Genome sequencing and analysis of the model grass Brachypodium distachyon.</title>
        <authorList>
            <consortium name="International Brachypodium Initiative"/>
        </authorList>
    </citation>
    <scope>NUCLEOTIDE SEQUENCE [LARGE SCALE GENOMIC DNA]</scope>
    <source>
        <strain evidence="1 2">Bd21</strain>
    </source>
</reference>
<keyword evidence="3" id="KW-1185">Reference proteome</keyword>
<organism evidence="1">
    <name type="scientific">Brachypodium distachyon</name>
    <name type="common">Purple false brome</name>
    <name type="synonym">Trachynia distachya</name>
    <dbReference type="NCBI Taxonomy" id="15368"/>
    <lineage>
        <taxon>Eukaryota</taxon>
        <taxon>Viridiplantae</taxon>
        <taxon>Streptophyta</taxon>
        <taxon>Embryophyta</taxon>
        <taxon>Tracheophyta</taxon>
        <taxon>Spermatophyta</taxon>
        <taxon>Magnoliopsida</taxon>
        <taxon>Liliopsida</taxon>
        <taxon>Poales</taxon>
        <taxon>Poaceae</taxon>
        <taxon>BOP clade</taxon>
        <taxon>Pooideae</taxon>
        <taxon>Stipodae</taxon>
        <taxon>Brachypodieae</taxon>
        <taxon>Brachypodium</taxon>
    </lineage>
</organism>
<dbReference type="EnsemblPlants" id="PNT69041">
    <property type="protein sequence ID" value="PNT69041"/>
    <property type="gene ID" value="BRADI_3g48483v3"/>
</dbReference>
<proteinExistence type="predicted"/>
<reference evidence="1" key="2">
    <citation type="submission" date="2017-06" db="EMBL/GenBank/DDBJ databases">
        <title>WGS assembly of Brachypodium distachyon.</title>
        <authorList>
            <consortium name="The International Brachypodium Initiative"/>
            <person name="Lucas S."/>
            <person name="Harmon-Smith M."/>
            <person name="Lail K."/>
            <person name="Tice H."/>
            <person name="Grimwood J."/>
            <person name="Bruce D."/>
            <person name="Barry K."/>
            <person name="Shu S."/>
            <person name="Lindquist E."/>
            <person name="Wang M."/>
            <person name="Pitluck S."/>
            <person name="Vogel J.P."/>
            <person name="Garvin D.F."/>
            <person name="Mockler T.C."/>
            <person name="Schmutz J."/>
            <person name="Rokhsar D."/>
            <person name="Bevan M.W."/>
        </authorList>
    </citation>
    <scope>NUCLEOTIDE SEQUENCE</scope>
    <source>
        <strain evidence="1">Bd21</strain>
    </source>
</reference>
<evidence type="ECO:0000313" key="1">
    <source>
        <dbReference type="EMBL" id="PNT69041.1"/>
    </source>
</evidence>
<evidence type="ECO:0000313" key="3">
    <source>
        <dbReference type="Proteomes" id="UP000008810"/>
    </source>
</evidence>
<protein>
    <submittedName>
        <fullName evidence="1 2">Uncharacterized protein</fullName>
    </submittedName>
</protein>
<gene>
    <name evidence="1" type="ORF">BRADI_3g48483v3</name>
</gene>
<evidence type="ECO:0000313" key="2">
    <source>
        <dbReference type="EnsemblPlants" id="PNT69041"/>
    </source>
</evidence>
<accession>A0A2K2D440</accession>